<feature type="domain" description="General stress protein 17M-like" evidence="3">
    <location>
        <begin position="48"/>
        <end position="121"/>
    </location>
</feature>
<reference evidence="4" key="2">
    <citation type="submission" date="2020-09" db="EMBL/GenBank/DDBJ databases">
        <authorList>
            <person name="Sun Q."/>
            <person name="Zhou Y."/>
        </authorList>
    </citation>
    <scope>NUCLEOTIDE SEQUENCE</scope>
    <source>
        <strain evidence="4">CGMCC 4.7138</strain>
    </source>
</reference>
<keyword evidence="2" id="KW-1133">Transmembrane helix</keyword>
<feature type="compositionally biased region" description="Basic and acidic residues" evidence="1">
    <location>
        <begin position="260"/>
        <end position="302"/>
    </location>
</feature>
<organism evidence="4 5">
    <name type="scientific">Microbispora bryophytorum</name>
    <dbReference type="NCBI Taxonomy" id="1460882"/>
    <lineage>
        <taxon>Bacteria</taxon>
        <taxon>Bacillati</taxon>
        <taxon>Actinomycetota</taxon>
        <taxon>Actinomycetes</taxon>
        <taxon>Streptosporangiales</taxon>
        <taxon>Streptosporangiaceae</taxon>
        <taxon>Microbispora</taxon>
    </lineage>
</organism>
<keyword evidence="2" id="KW-0812">Transmembrane</keyword>
<comment type="caution">
    <text evidence="4">The sequence shown here is derived from an EMBL/GenBank/DDBJ whole genome shotgun (WGS) entry which is preliminary data.</text>
</comment>
<evidence type="ECO:0000313" key="5">
    <source>
        <dbReference type="Proteomes" id="UP000653480"/>
    </source>
</evidence>
<feature type="compositionally biased region" description="Basic and acidic residues" evidence="1">
    <location>
        <begin position="225"/>
        <end position="243"/>
    </location>
</feature>
<name>A0A8H9LG62_9ACTN</name>
<protein>
    <recommendedName>
        <fullName evidence="3">General stress protein 17M-like domain-containing protein</fullName>
    </recommendedName>
</protein>
<feature type="region of interest" description="Disordered" evidence="1">
    <location>
        <begin position="195"/>
        <end position="309"/>
    </location>
</feature>
<dbReference type="InterPro" id="IPR025889">
    <property type="entry name" value="GSP17M-like_dom"/>
</dbReference>
<gene>
    <name evidence="4" type="ORF">GCM10011574_57280</name>
</gene>
<dbReference type="AlphaFoldDB" id="A0A8H9LG62"/>
<dbReference type="Proteomes" id="UP000653480">
    <property type="component" value="Unassembled WGS sequence"/>
</dbReference>
<evidence type="ECO:0000259" key="3">
    <source>
        <dbReference type="Pfam" id="PF11181"/>
    </source>
</evidence>
<evidence type="ECO:0000256" key="1">
    <source>
        <dbReference type="SAM" id="MobiDB-lite"/>
    </source>
</evidence>
<sequence length="309" mass="32548">MTPAIPQRNIGLSGGSAFVYRPHYPAEAIMQYSPAGGPVSPAADRRLLVSYDNYTAAQRAVDILSDAGFPVENTAIVGSDLRLEETVTGRLTNGRAALSGLITGAVFGLIVGLFLGLFTSATTSFFGLVLWSILWGAIAGAAFGFTSHAFTGGTRDFSSRSSIVAGRYDVLVAPPMLDQAQALLQGGVQPADTVVVQRPPSAGPVTTPSAAAVDTAPQAAGYPLTEDRAEARAETPAETRAETWAETPAEPWAETPAEQARAERTHADEARVEEAPAERTRADEARVEEARAEEARADDRAGLSRGRRP</sequence>
<reference evidence="4" key="1">
    <citation type="journal article" date="2014" name="Int. J. Syst. Evol. Microbiol.">
        <title>Complete genome sequence of Corynebacterium casei LMG S-19264T (=DSM 44701T), isolated from a smear-ripened cheese.</title>
        <authorList>
            <consortium name="US DOE Joint Genome Institute (JGI-PGF)"/>
            <person name="Walter F."/>
            <person name="Albersmeier A."/>
            <person name="Kalinowski J."/>
            <person name="Ruckert C."/>
        </authorList>
    </citation>
    <scope>NUCLEOTIDE SEQUENCE</scope>
    <source>
        <strain evidence="4">CGMCC 4.7138</strain>
    </source>
</reference>
<keyword evidence="2" id="KW-0472">Membrane</keyword>
<feature type="transmembrane region" description="Helical" evidence="2">
    <location>
        <begin position="124"/>
        <end position="145"/>
    </location>
</feature>
<evidence type="ECO:0000313" key="4">
    <source>
        <dbReference type="EMBL" id="GGO25638.1"/>
    </source>
</evidence>
<keyword evidence="5" id="KW-1185">Reference proteome</keyword>
<dbReference type="Pfam" id="PF11181">
    <property type="entry name" value="YflT"/>
    <property type="match status" value="1"/>
</dbReference>
<dbReference type="EMBL" id="BMMN01000013">
    <property type="protein sequence ID" value="GGO25638.1"/>
    <property type="molecule type" value="Genomic_DNA"/>
</dbReference>
<proteinExistence type="predicted"/>
<accession>A0A8H9LG62</accession>
<evidence type="ECO:0000256" key="2">
    <source>
        <dbReference type="SAM" id="Phobius"/>
    </source>
</evidence>
<feature type="compositionally biased region" description="Low complexity" evidence="1">
    <location>
        <begin position="244"/>
        <end position="258"/>
    </location>
</feature>
<feature type="transmembrane region" description="Helical" evidence="2">
    <location>
        <begin position="96"/>
        <end position="118"/>
    </location>
</feature>